<keyword evidence="4 11" id="KW-0808">Transferase</keyword>
<dbReference type="Pfam" id="PF01019">
    <property type="entry name" value="G_glu_transpept"/>
    <property type="match status" value="1"/>
</dbReference>
<gene>
    <name evidence="13" type="primary">ggt</name>
    <name evidence="13" type="ORF">GCM10011360_29700</name>
</gene>
<comment type="similarity">
    <text evidence="3 11">Belongs to the gamma-glutamyltransferase family.</text>
</comment>
<dbReference type="RefSeq" id="WP_188478593.1">
    <property type="nucleotide sequence ID" value="NZ_BMFJ01000002.1"/>
</dbReference>
<evidence type="ECO:0000256" key="3">
    <source>
        <dbReference type="ARBA" id="ARBA00009381"/>
    </source>
</evidence>
<dbReference type="EC" id="2.3.2.2" evidence="11"/>
<dbReference type="Proteomes" id="UP000612855">
    <property type="component" value="Unassembled WGS sequence"/>
</dbReference>
<evidence type="ECO:0000256" key="12">
    <source>
        <dbReference type="SAM" id="SignalP"/>
    </source>
</evidence>
<dbReference type="InterPro" id="IPR043137">
    <property type="entry name" value="GGT_ssub_C"/>
</dbReference>
<feature type="binding site" evidence="10">
    <location>
        <position position="462"/>
    </location>
    <ligand>
        <name>L-glutamate</name>
        <dbReference type="ChEBI" id="CHEBI:29985"/>
    </ligand>
</feature>
<name>A0A917ABD3_9RHOB</name>
<keyword evidence="6 11" id="KW-0865">Zymogen</keyword>
<dbReference type="GO" id="GO:0006750">
    <property type="term" value="P:glutathione biosynthetic process"/>
    <property type="evidence" value="ECO:0007669"/>
    <property type="project" value="UniProtKB-KW"/>
</dbReference>
<dbReference type="EC" id="3.4.19.13" evidence="11"/>
<protein>
    <recommendedName>
        <fullName evidence="11">Glutathione hydrolase proenzyme</fullName>
        <ecNumber evidence="11">2.3.2.2</ecNumber>
        <ecNumber evidence="11">3.4.19.13</ecNumber>
    </recommendedName>
    <component>
        <recommendedName>
            <fullName evidence="11">Glutathione hydrolase large chain</fullName>
        </recommendedName>
    </component>
    <component>
        <recommendedName>
            <fullName evidence="11">Glutathione hydrolase small chain</fullName>
        </recommendedName>
    </component>
</protein>
<dbReference type="Gene3D" id="1.10.246.130">
    <property type="match status" value="1"/>
</dbReference>
<dbReference type="PRINTS" id="PR01210">
    <property type="entry name" value="GGTRANSPTASE"/>
</dbReference>
<comment type="PTM">
    <text evidence="11">Cleaved by autocatalysis into a large and a small subunit.</text>
</comment>
<dbReference type="SUPFAM" id="SSF56235">
    <property type="entry name" value="N-terminal nucleophile aminohydrolases (Ntn hydrolases)"/>
    <property type="match status" value="1"/>
</dbReference>
<comment type="caution">
    <text evidence="13">The sequence shown here is derived from an EMBL/GenBank/DDBJ whole genome shotgun (WGS) entry which is preliminary data.</text>
</comment>
<feature type="binding site" evidence="10">
    <location>
        <position position="508"/>
    </location>
    <ligand>
        <name>L-glutamate</name>
        <dbReference type="ChEBI" id="CHEBI:29985"/>
    </ligand>
</feature>
<feature type="signal peptide" evidence="12">
    <location>
        <begin position="1"/>
        <end position="20"/>
    </location>
</feature>
<dbReference type="PANTHER" id="PTHR43199">
    <property type="entry name" value="GLUTATHIONE HYDROLASE"/>
    <property type="match status" value="1"/>
</dbReference>
<dbReference type="GO" id="GO:0036374">
    <property type="term" value="F:glutathione hydrolase activity"/>
    <property type="evidence" value="ECO:0007669"/>
    <property type="project" value="UniProtKB-UniRule"/>
</dbReference>
<dbReference type="InterPro" id="IPR000101">
    <property type="entry name" value="GGT_peptidase"/>
</dbReference>
<keyword evidence="14" id="KW-1185">Reference proteome</keyword>
<comment type="catalytic activity">
    <reaction evidence="8 11">
        <text>an N-terminal (5-L-glutamyl)-[peptide] + an alpha-amino acid = 5-L-glutamyl amino acid + an N-terminal L-alpha-aminoacyl-[peptide]</text>
        <dbReference type="Rhea" id="RHEA:23904"/>
        <dbReference type="Rhea" id="RHEA-COMP:9780"/>
        <dbReference type="Rhea" id="RHEA-COMP:9795"/>
        <dbReference type="ChEBI" id="CHEBI:77644"/>
        <dbReference type="ChEBI" id="CHEBI:78597"/>
        <dbReference type="ChEBI" id="CHEBI:78599"/>
        <dbReference type="ChEBI" id="CHEBI:78608"/>
        <dbReference type="EC" id="2.3.2.2"/>
    </reaction>
</comment>
<comment type="catalytic activity">
    <reaction evidence="2 11">
        <text>glutathione + H2O = L-cysteinylglycine + L-glutamate</text>
        <dbReference type="Rhea" id="RHEA:28807"/>
        <dbReference type="ChEBI" id="CHEBI:15377"/>
        <dbReference type="ChEBI" id="CHEBI:29985"/>
        <dbReference type="ChEBI" id="CHEBI:57925"/>
        <dbReference type="ChEBI" id="CHEBI:61694"/>
        <dbReference type="EC" id="3.4.19.13"/>
    </reaction>
</comment>
<comment type="subunit">
    <text evidence="11">This enzyme consists of two polypeptide chains, which are synthesized in precursor form from a single polypeptide.</text>
</comment>
<evidence type="ECO:0000256" key="4">
    <source>
        <dbReference type="ARBA" id="ARBA00022679"/>
    </source>
</evidence>
<dbReference type="InterPro" id="IPR051792">
    <property type="entry name" value="GGT_bact"/>
</dbReference>
<dbReference type="GO" id="GO:0006751">
    <property type="term" value="P:glutathione catabolic process"/>
    <property type="evidence" value="ECO:0007669"/>
    <property type="project" value="UniProtKB-UniRule"/>
</dbReference>
<dbReference type="PANTHER" id="PTHR43199:SF1">
    <property type="entry name" value="GLUTATHIONE HYDROLASE PROENZYME"/>
    <property type="match status" value="1"/>
</dbReference>
<evidence type="ECO:0000313" key="13">
    <source>
        <dbReference type="EMBL" id="GGE40115.1"/>
    </source>
</evidence>
<evidence type="ECO:0000313" key="14">
    <source>
        <dbReference type="Proteomes" id="UP000612855"/>
    </source>
</evidence>
<keyword evidence="5 11" id="KW-0378">Hydrolase</keyword>
<comment type="pathway">
    <text evidence="11">Sulfur metabolism; glutathione metabolism.</text>
</comment>
<feature type="binding site" evidence="10">
    <location>
        <position position="128"/>
    </location>
    <ligand>
        <name>L-glutamate</name>
        <dbReference type="ChEBI" id="CHEBI:29985"/>
    </ligand>
</feature>
<comment type="catalytic activity">
    <reaction evidence="1 11">
        <text>an S-substituted glutathione + H2O = an S-substituted L-cysteinylglycine + L-glutamate</text>
        <dbReference type="Rhea" id="RHEA:59468"/>
        <dbReference type="ChEBI" id="CHEBI:15377"/>
        <dbReference type="ChEBI" id="CHEBI:29985"/>
        <dbReference type="ChEBI" id="CHEBI:90779"/>
        <dbReference type="ChEBI" id="CHEBI:143103"/>
        <dbReference type="EC" id="3.4.19.13"/>
    </reaction>
</comment>
<evidence type="ECO:0000256" key="6">
    <source>
        <dbReference type="ARBA" id="ARBA00023145"/>
    </source>
</evidence>
<feature type="chain" id="PRO_5037502914" description="Glutathione hydrolase proenzyme" evidence="12">
    <location>
        <begin position="21"/>
        <end position="600"/>
    </location>
</feature>
<dbReference type="Gene3D" id="3.60.20.40">
    <property type="match status" value="1"/>
</dbReference>
<evidence type="ECO:0000256" key="1">
    <source>
        <dbReference type="ARBA" id="ARBA00001049"/>
    </source>
</evidence>
<dbReference type="NCBIfam" id="TIGR00066">
    <property type="entry name" value="g_glut_trans"/>
    <property type="match status" value="1"/>
</dbReference>
<reference evidence="14" key="1">
    <citation type="journal article" date="2019" name="Int. J. Syst. Evol. Microbiol.">
        <title>The Global Catalogue of Microorganisms (GCM) 10K type strain sequencing project: providing services to taxonomists for standard genome sequencing and annotation.</title>
        <authorList>
            <consortium name="The Broad Institute Genomics Platform"/>
            <consortium name="The Broad Institute Genome Sequencing Center for Infectious Disease"/>
            <person name="Wu L."/>
            <person name="Ma J."/>
        </authorList>
    </citation>
    <scope>NUCLEOTIDE SEQUENCE [LARGE SCALE GENOMIC DNA]</scope>
    <source>
        <strain evidence="14">CGMCC 1.12664</strain>
    </source>
</reference>
<evidence type="ECO:0000256" key="10">
    <source>
        <dbReference type="PIRSR" id="PIRSR600101-2"/>
    </source>
</evidence>
<feature type="active site" description="Nucleophile" evidence="9">
    <location>
        <position position="422"/>
    </location>
</feature>
<proteinExistence type="inferred from homology"/>
<dbReference type="GO" id="GO:0103068">
    <property type="term" value="F:leukotriene C4 gamma-glutamyl transferase activity"/>
    <property type="evidence" value="ECO:0007669"/>
    <property type="project" value="UniProtKB-EC"/>
</dbReference>
<accession>A0A917ABD3</accession>
<evidence type="ECO:0000256" key="7">
    <source>
        <dbReference type="ARBA" id="ARBA00023315"/>
    </source>
</evidence>
<dbReference type="EMBL" id="BMFJ01000002">
    <property type="protein sequence ID" value="GGE40115.1"/>
    <property type="molecule type" value="Genomic_DNA"/>
</dbReference>
<dbReference type="InterPro" id="IPR029055">
    <property type="entry name" value="Ntn_hydrolases_N"/>
</dbReference>
<keyword evidence="11" id="KW-0317">Glutathione biosynthesis</keyword>
<evidence type="ECO:0000256" key="9">
    <source>
        <dbReference type="PIRSR" id="PIRSR600101-1"/>
    </source>
</evidence>
<evidence type="ECO:0000256" key="11">
    <source>
        <dbReference type="RuleBase" id="RU368036"/>
    </source>
</evidence>
<evidence type="ECO:0000256" key="5">
    <source>
        <dbReference type="ARBA" id="ARBA00022801"/>
    </source>
</evidence>
<keyword evidence="7 11" id="KW-0012">Acyltransferase</keyword>
<evidence type="ECO:0000256" key="8">
    <source>
        <dbReference type="ARBA" id="ARBA00047417"/>
    </source>
</evidence>
<dbReference type="InterPro" id="IPR043138">
    <property type="entry name" value="GGT_lsub"/>
</dbReference>
<evidence type="ECO:0000256" key="2">
    <source>
        <dbReference type="ARBA" id="ARBA00001089"/>
    </source>
</evidence>
<dbReference type="AlphaFoldDB" id="A0A917ABD3"/>
<keyword evidence="12" id="KW-0732">Signal</keyword>
<feature type="binding site" evidence="10">
    <location>
        <begin position="486"/>
        <end position="487"/>
    </location>
    <ligand>
        <name>L-glutamate</name>
        <dbReference type="ChEBI" id="CHEBI:29985"/>
    </ligand>
</feature>
<sequence>MRRIPRLSLILLCLAMPAGAQQATDAVPPEMTTDLSADIADPALRASQEAKRDGKSVFAANWMISAAHPEAVKAGADVLRDGGTAADAMVAAQAVLGLVEPQSSGLGGGGFLLYYDADLGELFTLDGRETAPLDATPLLFQDETGQPLGFFDAVVGGLSVGVPGTPALMVGAHDRWGEKPMAELLGPAIGLAEGGFTVSARLGAMVAADADRLAMHPETADYFLPDGVPVKQGDLLQNPGYAATLTLMAEEGVVPFYDGEIATDIVAAVQGAVRPGMLSEWDLRNYTIKERDPVCVEVLAHEVCGMGPPSSGGVAVGQILGMMAAAAPTSPPEGAANATGEVDALTLMGNVSRLAFADRGRYLADSDFVPVPVKGLLDPGYLRARAELAGSVEARRAVFPGNPAFDHALLWADHAGRALPSTTHLSIVDSYGNALSLTSSIENAFGSRVMVRGFLLNNQLTDFSFRSHEGGVPVANRVEPGKRPRSSMAPTIVLKDGKPALVIGSPGGSRIIGYVAESVWRYLNGAEIQQAISGAHAVNRFGRYDVEAGPRAEELSALLQARGFETEITDLNSGLHAVAVTEDGLAGAADPRREGIAYGE</sequence>
<organism evidence="13 14">
    <name type="scientific">Primorskyibacter flagellatus</name>
    <dbReference type="NCBI Taxonomy" id="1387277"/>
    <lineage>
        <taxon>Bacteria</taxon>
        <taxon>Pseudomonadati</taxon>
        <taxon>Pseudomonadota</taxon>
        <taxon>Alphaproteobacteria</taxon>
        <taxon>Rhodobacterales</taxon>
        <taxon>Roseobacteraceae</taxon>
        <taxon>Primorskyibacter</taxon>
    </lineage>
</organism>